<comment type="caution">
    <text evidence="9">The sequence shown here is derived from an EMBL/GenBank/DDBJ whole genome shotgun (WGS) entry which is preliminary data.</text>
</comment>
<feature type="domain" description="RING-type" evidence="7">
    <location>
        <begin position="20"/>
        <end position="57"/>
    </location>
</feature>
<dbReference type="CDD" id="cd19804">
    <property type="entry name" value="Bbox1_TRIM19_C-V"/>
    <property type="match status" value="1"/>
</dbReference>
<evidence type="ECO:0000256" key="3">
    <source>
        <dbReference type="ARBA" id="ARBA00022833"/>
    </source>
</evidence>
<evidence type="ECO:0000256" key="5">
    <source>
        <dbReference type="SAM" id="Coils"/>
    </source>
</evidence>
<protein>
    <submittedName>
        <fullName evidence="9">Protein PML</fullName>
    </submittedName>
</protein>
<dbReference type="InterPro" id="IPR017907">
    <property type="entry name" value="Znf_RING_CS"/>
</dbReference>
<keyword evidence="2 4" id="KW-0863">Zinc-finger</keyword>
<feature type="region of interest" description="Disordered" evidence="6">
    <location>
        <begin position="420"/>
        <end position="442"/>
    </location>
</feature>
<evidence type="ECO:0000259" key="7">
    <source>
        <dbReference type="PROSITE" id="PS50089"/>
    </source>
</evidence>
<dbReference type="SUPFAM" id="SSF57850">
    <property type="entry name" value="RING/U-box"/>
    <property type="match status" value="1"/>
</dbReference>
<dbReference type="Gene3D" id="3.30.40.10">
    <property type="entry name" value="Zinc/RING finger domain, C3HC4 (zinc finger)"/>
    <property type="match status" value="1"/>
</dbReference>
<dbReference type="InterPro" id="IPR001841">
    <property type="entry name" value="Znf_RING"/>
</dbReference>
<dbReference type="GO" id="GO:0045087">
    <property type="term" value="P:innate immune response"/>
    <property type="evidence" value="ECO:0007669"/>
    <property type="project" value="TreeGrafter"/>
</dbReference>
<dbReference type="Pfam" id="PF22586">
    <property type="entry name" value="ANCHR-like_BBOX"/>
    <property type="match status" value="1"/>
</dbReference>
<dbReference type="Gene3D" id="3.30.160.60">
    <property type="entry name" value="Classic Zinc Finger"/>
    <property type="match status" value="1"/>
</dbReference>
<dbReference type="GO" id="GO:0008270">
    <property type="term" value="F:zinc ion binding"/>
    <property type="evidence" value="ECO:0007669"/>
    <property type="project" value="UniProtKB-KW"/>
</dbReference>
<dbReference type="GO" id="GO:0044790">
    <property type="term" value="P:suppression of viral release by host"/>
    <property type="evidence" value="ECO:0007669"/>
    <property type="project" value="TreeGrafter"/>
</dbReference>
<feature type="compositionally biased region" description="Basic residues" evidence="6">
    <location>
        <begin position="576"/>
        <end position="595"/>
    </location>
</feature>
<keyword evidence="10" id="KW-1185">Reference proteome</keyword>
<dbReference type="SMART" id="SM00184">
    <property type="entry name" value="RING"/>
    <property type="match status" value="1"/>
</dbReference>
<evidence type="ECO:0000256" key="2">
    <source>
        <dbReference type="ARBA" id="ARBA00022771"/>
    </source>
</evidence>
<organism evidence="9 10">
    <name type="scientific">Patagioenas fasciata monilis</name>
    <dbReference type="NCBI Taxonomy" id="372326"/>
    <lineage>
        <taxon>Eukaryota</taxon>
        <taxon>Metazoa</taxon>
        <taxon>Chordata</taxon>
        <taxon>Craniata</taxon>
        <taxon>Vertebrata</taxon>
        <taxon>Euteleostomi</taxon>
        <taxon>Archelosauria</taxon>
        <taxon>Archosauria</taxon>
        <taxon>Dinosauria</taxon>
        <taxon>Saurischia</taxon>
        <taxon>Theropoda</taxon>
        <taxon>Coelurosauria</taxon>
        <taxon>Aves</taxon>
        <taxon>Neognathae</taxon>
        <taxon>Neoaves</taxon>
        <taxon>Columbimorphae</taxon>
        <taxon>Columbiformes</taxon>
        <taxon>Columbidae</taxon>
        <taxon>Patagioenas</taxon>
    </lineage>
</organism>
<evidence type="ECO:0000256" key="4">
    <source>
        <dbReference type="PROSITE-ProRule" id="PRU00024"/>
    </source>
</evidence>
<feature type="compositionally biased region" description="Polar residues" evidence="6">
    <location>
        <begin position="556"/>
        <end position="566"/>
    </location>
</feature>
<dbReference type="InterPro" id="IPR000315">
    <property type="entry name" value="Znf_B-box"/>
</dbReference>
<feature type="region of interest" description="Disordered" evidence="6">
    <location>
        <begin position="540"/>
        <end position="595"/>
    </location>
</feature>
<dbReference type="InterPro" id="IPR013083">
    <property type="entry name" value="Znf_RING/FYVE/PHD"/>
</dbReference>
<dbReference type="EMBL" id="LSYS01007908">
    <property type="protein sequence ID" value="OPJ70028.1"/>
    <property type="molecule type" value="Genomic_DNA"/>
</dbReference>
<dbReference type="GO" id="GO:0008630">
    <property type="term" value="P:intrinsic apoptotic signaling pathway in response to DNA damage"/>
    <property type="evidence" value="ECO:0007669"/>
    <property type="project" value="TreeGrafter"/>
</dbReference>
<dbReference type="Proteomes" id="UP000190648">
    <property type="component" value="Unassembled WGS sequence"/>
</dbReference>
<evidence type="ECO:0000313" key="9">
    <source>
        <dbReference type="EMBL" id="OPJ70028.1"/>
    </source>
</evidence>
<reference evidence="9 10" key="1">
    <citation type="submission" date="2016-02" db="EMBL/GenBank/DDBJ databases">
        <title>Band-tailed pigeon sequencing and assembly.</title>
        <authorList>
            <person name="Soares A.E."/>
            <person name="Novak B.J."/>
            <person name="Rice E.S."/>
            <person name="O'Connell B."/>
            <person name="Chang D."/>
            <person name="Weber S."/>
            <person name="Shapiro B."/>
        </authorList>
    </citation>
    <scope>NUCLEOTIDE SEQUENCE [LARGE SCALE GENOMIC DNA]</scope>
    <source>
        <strain evidence="9">BTP2013</strain>
        <tissue evidence="9">Blood</tissue>
    </source>
</reference>
<dbReference type="GO" id="GO:0005654">
    <property type="term" value="C:nucleoplasm"/>
    <property type="evidence" value="ECO:0007669"/>
    <property type="project" value="TreeGrafter"/>
</dbReference>
<dbReference type="Pfam" id="PF13920">
    <property type="entry name" value="zf-C3HC4_3"/>
    <property type="match status" value="1"/>
</dbReference>
<dbReference type="PROSITE" id="PS50119">
    <property type="entry name" value="ZF_BBOX"/>
    <property type="match status" value="2"/>
</dbReference>
<accession>A0A1V4JCV5</accession>
<dbReference type="PANTHER" id="PTHR25462:SF302">
    <property type="entry name" value="PROTEIN PML"/>
    <property type="match status" value="1"/>
</dbReference>
<dbReference type="PROSITE" id="PS00518">
    <property type="entry name" value="ZF_RING_1"/>
    <property type="match status" value="1"/>
</dbReference>
<dbReference type="InterPro" id="IPR021978">
    <property type="entry name" value="PML-like_CC"/>
</dbReference>
<keyword evidence="3" id="KW-0862">Zinc</keyword>
<evidence type="ECO:0000259" key="8">
    <source>
        <dbReference type="PROSITE" id="PS50119"/>
    </source>
</evidence>
<gene>
    <name evidence="9" type="ORF">AV530_019282</name>
</gene>
<feature type="domain" description="B box-type" evidence="8">
    <location>
        <begin position="153"/>
        <end position="190"/>
    </location>
</feature>
<dbReference type="PANTHER" id="PTHR25462">
    <property type="entry name" value="BONUS, ISOFORM C-RELATED"/>
    <property type="match status" value="1"/>
</dbReference>
<name>A0A1V4JCV5_PATFA</name>
<dbReference type="AlphaFoldDB" id="A0A1V4JCV5"/>
<dbReference type="InterPro" id="IPR047153">
    <property type="entry name" value="TRIM45/56/19-like"/>
</dbReference>
<dbReference type="OrthoDB" id="10250935at2759"/>
<keyword evidence="1" id="KW-0479">Metal-binding</keyword>
<evidence type="ECO:0000256" key="1">
    <source>
        <dbReference type="ARBA" id="ARBA00022723"/>
    </source>
</evidence>
<feature type="coiled-coil region" evidence="5">
    <location>
        <begin position="243"/>
        <end position="296"/>
    </location>
</feature>
<dbReference type="PROSITE" id="PS50089">
    <property type="entry name" value="ZF_RING_2"/>
    <property type="match status" value="1"/>
</dbReference>
<evidence type="ECO:0000313" key="10">
    <source>
        <dbReference type="Proteomes" id="UP000190648"/>
    </source>
</evidence>
<proteinExistence type="predicted"/>
<sequence length="595" mass="66999">MAASSPDTPLPGDDFQFILCEGCQQAPSNLKLLTCLHTLCLDCLSKNKAMGQCPVCRTPIPQASGIPDMDNLLFTNLQARLSIYKKIVNGVDLCCNNCKEASEFWCSECEEFLCTRCCEAHQRYLRKENHEVKKAADIRAGSAKDFLESTRRTGNFFCSNPTHKNQTVSIYCTKCCKPLCCSCALLDSQHAPFCDIHGETQRRQRELSTITQELQQKRNRFQATQAVLRDKAARLEEMWREMRELIQQRVEQLVQLLRREEEELLGLVEARQERGRRELAGELQRVEGTLRRMEAAERLVEKMSLYATEQEVMDMQPFIRDSLQELQRLQPPATGEREQPRDLSECRARLQALVERVTGHPALLPLTGTSSKDDNTLILDLEPPRELCQLDRDHHQCPDRGGDMSRTQPTLPALLIQRDEKAEEDHGDTVPPPRSHQDSVASLQEDFSGWARSNIQQVDKFLKMGNRVLQAQQRANRHLVSVTWEIQALSRSLATIASALRPLLQPVVTPVDVPTADADWTLLELVPSSTVQKHEPLVPAAATAPGPSRIPLATSPACSETPSPSSAGECPESRHPSRNKRGGKPSARLQKRRKK</sequence>
<feature type="domain" description="B box-type" evidence="8">
    <location>
        <begin position="95"/>
        <end position="132"/>
    </location>
</feature>
<dbReference type="STRING" id="372326.A0A1V4JCV5"/>
<dbReference type="Pfam" id="PF12126">
    <property type="entry name" value="PML_CC"/>
    <property type="match status" value="1"/>
</dbReference>
<keyword evidence="5" id="KW-0175">Coiled coil</keyword>
<evidence type="ECO:0000256" key="6">
    <source>
        <dbReference type="SAM" id="MobiDB-lite"/>
    </source>
</evidence>